<name>A0AAW1VGI5_RUBAR</name>
<accession>A0AAW1VGI5</accession>
<sequence length="85" mass="9181">MANEATPPPMSNAAVWLGGLDFVDAEVETSSFRACPVRLLSSLEGVHTTEELDEVVRRLGGEGRVRCIRVEKWGGTGAEVWARGP</sequence>
<organism evidence="1 2">
    <name type="scientific">Rubus argutus</name>
    <name type="common">Southern blackberry</name>
    <dbReference type="NCBI Taxonomy" id="59490"/>
    <lineage>
        <taxon>Eukaryota</taxon>
        <taxon>Viridiplantae</taxon>
        <taxon>Streptophyta</taxon>
        <taxon>Embryophyta</taxon>
        <taxon>Tracheophyta</taxon>
        <taxon>Spermatophyta</taxon>
        <taxon>Magnoliopsida</taxon>
        <taxon>eudicotyledons</taxon>
        <taxon>Gunneridae</taxon>
        <taxon>Pentapetalae</taxon>
        <taxon>rosids</taxon>
        <taxon>fabids</taxon>
        <taxon>Rosales</taxon>
        <taxon>Rosaceae</taxon>
        <taxon>Rosoideae</taxon>
        <taxon>Rosoideae incertae sedis</taxon>
        <taxon>Rubus</taxon>
    </lineage>
</organism>
<proteinExistence type="predicted"/>
<evidence type="ECO:0000313" key="1">
    <source>
        <dbReference type="EMBL" id="KAK9902434.1"/>
    </source>
</evidence>
<evidence type="ECO:0000313" key="2">
    <source>
        <dbReference type="Proteomes" id="UP001457282"/>
    </source>
</evidence>
<keyword evidence="2" id="KW-1185">Reference proteome</keyword>
<protein>
    <submittedName>
        <fullName evidence="1">Uncharacterized protein</fullName>
    </submittedName>
</protein>
<dbReference type="AlphaFoldDB" id="A0AAW1VGI5"/>
<dbReference type="EMBL" id="JBEDUW010000258">
    <property type="protein sequence ID" value="KAK9902434.1"/>
    <property type="molecule type" value="Genomic_DNA"/>
</dbReference>
<reference evidence="1 2" key="1">
    <citation type="journal article" date="2023" name="G3 (Bethesda)">
        <title>A chromosome-length genome assembly and annotation of blackberry (Rubus argutus, cv. 'Hillquist').</title>
        <authorList>
            <person name="Bruna T."/>
            <person name="Aryal R."/>
            <person name="Dudchenko O."/>
            <person name="Sargent D.J."/>
            <person name="Mead D."/>
            <person name="Buti M."/>
            <person name="Cavallini A."/>
            <person name="Hytonen T."/>
            <person name="Andres J."/>
            <person name="Pham M."/>
            <person name="Weisz D."/>
            <person name="Mascagni F."/>
            <person name="Usai G."/>
            <person name="Natali L."/>
            <person name="Bassil N."/>
            <person name="Fernandez G.E."/>
            <person name="Lomsadze A."/>
            <person name="Armour M."/>
            <person name="Olukolu B."/>
            <person name="Poorten T."/>
            <person name="Britton C."/>
            <person name="Davik J."/>
            <person name="Ashrafi H."/>
            <person name="Aiden E.L."/>
            <person name="Borodovsky M."/>
            <person name="Worthington M."/>
        </authorList>
    </citation>
    <scope>NUCLEOTIDE SEQUENCE [LARGE SCALE GENOMIC DNA]</scope>
    <source>
        <strain evidence="1">PI 553951</strain>
    </source>
</reference>
<dbReference type="Proteomes" id="UP001457282">
    <property type="component" value="Unassembled WGS sequence"/>
</dbReference>
<comment type="caution">
    <text evidence="1">The sequence shown here is derived from an EMBL/GenBank/DDBJ whole genome shotgun (WGS) entry which is preliminary data.</text>
</comment>
<gene>
    <name evidence="1" type="ORF">M0R45_001673</name>
</gene>